<sequence>MRVAGLVLAAGAGRRFGGPKALVSRGGVRWVEHAAAVLGDAGCSPVVVVLGAAAATVRAEVPLAGRVVVDNPDWATGMGSSLRVGLAALAGVDAVVVLPVDTPGVTTAAVGRFVALASPAALARASYAGVPGHPVLIGADHWAGVSAAATGDTGARDYLRARGAVAVPCEDVAGGADVDRPEDP</sequence>
<dbReference type="Pfam" id="PF12804">
    <property type="entry name" value="NTP_transf_3"/>
    <property type="match status" value="1"/>
</dbReference>
<feature type="domain" description="MobA-like NTP transferase" evidence="1">
    <location>
        <begin position="5"/>
        <end position="162"/>
    </location>
</feature>
<dbReference type="InterPro" id="IPR025877">
    <property type="entry name" value="MobA-like_NTP_Trfase"/>
</dbReference>
<dbReference type="CDD" id="cd04182">
    <property type="entry name" value="GT_2_like_f"/>
    <property type="match status" value="1"/>
</dbReference>
<comment type="caution">
    <text evidence="2">The sequence shown here is derived from an EMBL/GenBank/DDBJ whole genome shotgun (WGS) entry which is preliminary data.</text>
</comment>
<dbReference type="PANTHER" id="PTHR43777:SF1">
    <property type="entry name" value="MOLYBDENUM COFACTOR CYTIDYLYLTRANSFERASE"/>
    <property type="match status" value="1"/>
</dbReference>
<protein>
    <submittedName>
        <fullName evidence="2">Nucleotidyltransferase family protein</fullName>
    </submittedName>
</protein>
<dbReference type="EMBL" id="JBHSJB010000004">
    <property type="protein sequence ID" value="MFC5052814.1"/>
    <property type="molecule type" value="Genomic_DNA"/>
</dbReference>
<gene>
    <name evidence="2" type="ORF">ACFPFM_03485</name>
</gene>
<accession>A0ABV9XUE9</accession>
<dbReference type="RefSeq" id="WP_344037835.1">
    <property type="nucleotide sequence ID" value="NZ_BAAAKE010000009.1"/>
</dbReference>
<reference evidence="3" key="1">
    <citation type="journal article" date="2019" name="Int. J. Syst. Evol. Microbiol.">
        <title>The Global Catalogue of Microorganisms (GCM) 10K type strain sequencing project: providing services to taxonomists for standard genome sequencing and annotation.</title>
        <authorList>
            <consortium name="The Broad Institute Genomics Platform"/>
            <consortium name="The Broad Institute Genome Sequencing Center for Infectious Disease"/>
            <person name="Wu L."/>
            <person name="Ma J."/>
        </authorList>
    </citation>
    <scope>NUCLEOTIDE SEQUENCE [LARGE SCALE GENOMIC DNA]</scope>
    <source>
        <strain evidence="3">KCTC 12848</strain>
    </source>
</reference>
<dbReference type="PANTHER" id="PTHR43777">
    <property type="entry name" value="MOLYBDENUM COFACTOR CYTIDYLYLTRANSFERASE"/>
    <property type="match status" value="1"/>
</dbReference>
<organism evidence="2 3">
    <name type="scientific">Saccharothrix xinjiangensis</name>
    <dbReference type="NCBI Taxonomy" id="204798"/>
    <lineage>
        <taxon>Bacteria</taxon>
        <taxon>Bacillati</taxon>
        <taxon>Actinomycetota</taxon>
        <taxon>Actinomycetes</taxon>
        <taxon>Pseudonocardiales</taxon>
        <taxon>Pseudonocardiaceae</taxon>
        <taxon>Saccharothrix</taxon>
    </lineage>
</organism>
<dbReference type="SUPFAM" id="SSF53448">
    <property type="entry name" value="Nucleotide-diphospho-sugar transferases"/>
    <property type="match status" value="1"/>
</dbReference>
<dbReference type="Gene3D" id="3.90.550.10">
    <property type="entry name" value="Spore Coat Polysaccharide Biosynthesis Protein SpsA, Chain A"/>
    <property type="match status" value="1"/>
</dbReference>
<keyword evidence="3" id="KW-1185">Reference proteome</keyword>
<dbReference type="Proteomes" id="UP001595833">
    <property type="component" value="Unassembled WGS sequence"/>
</dbReference>
<name>A0ABV9XUE9_9PSEU</name>
<evidence type="ECO:0000313" key="2">
    <source>
        <dbReference type="EMBL" id="MFC5052814.1"/>
    </source>
</evidence>
<proteinExistence type="predicted"/>
<evidence type="ECO:0000259" key="1">
    <source>
        <dbReference type="Pfam" id="PF12804"/>
    </source>
</evidence>
<dbReference type="InterPro" id="IPR029044">
    <property type="entry name" value="Nucleotide-diphossugar_trans"/>
</dbReference>
<evidence type="ECO:0000313" key="3">
    <source>
        <dbReference type="Proteomes" id="UP001595833"/>
    </source>
</evidence>